<accession>A6G9K5</accession>
<evidence type="ECO:0000256" key="3">
    <source>
        <dbReference type="PIRSR" id="PIRSR600246-3"/>
    </source>
</evidence>
<dbReference type="Gene3D" id="3.60.20.30">
    <property type="entry name" value="(Glycosyl)asparaginase"/>
    <property type="match status" value="1"/>
</dbReference>
<dbReference type="InterPro" id="IPR029055">
    <property type="entry name" value="Ntn_hydrolases_N"/>
</dbReference>
<feature type="binding site" evidence="2">
    <location>
        <begin position="218"/>
        <end position="221"/>
    </location>
    <ligand>
        <name>substrate</name>
    </ligand>
</feature>
<dbReference type="AlphaFoldDB" id="A6G9K5"/>
<dbReference type="Proteomes" id="UP000005801">
    <property type="component" value="Unassembled WGS sequence"/>
</dbReference>
<dbReference type="GO" id="GO:0005737">
    <property type="term" value="C:cytoplasm"/>
    <property type="evidence" value="ECO:0007669"/>
    <property type="project" value="TreeGrafter"/>
</dbReference>
<proteinExistence type="predicted"/>
<reference evidence="4 5" key="1">
    <citation type="submission" date="2007-06" db="EMBL/GenBank/DDBJ databases">
        <authorList>
            <person name="Shimkets L."/>
            <person name="Ferriera S."/>
            <person name="Johnson J."/>
            <person name="Kravitz S."/>
            <person name="Beeson K."/>
            <person name="Sutton G."/>
            <person name="Rogers Y.-H."/>
            <person name="Friedman R."/>
            <person name="Frazier M."/>
            <person name="Venter J.C."/>
        </authorList>
    </citation>
    <scope>NUCLEOTIDE SEQUENCE [LARGE SCALE GENOMIC DNA]</scope>
    <source>
        <strain evidence="4 5">SIR-1</strain>
    </source>
</reference>
<dbReference type="SUPFAM" id="SSF56235">
    <property type="entry name" value="N-terminal nucleophile aminohydrolases (Ntn hydrolases)"/>
    <property type="match status" value="1"/>
</dbReference>
<sequence length="308" mass="32148">MLLANGVAGAGVGPSAERLAARQPGLDALVEGVSAVERDLAVHSVGLGGWPNLLGELELDAAVMDGDTRRTGAVGALRGVVSACRVALHVLRDLDHEILVGAGAARFAAEIGVVGAAGEDGLTPEARAVWWRRLSASMTEDQRAAFPDTSLLPLTGALAEPDSVRDTTVFLCRDANAGLHAATSTSGWAWKYPGRLGDAPIAGAGFYADSRFGAAACTHTGEMAIRAGTARTIVLALRLGKTLREAVDLAVEELVELETGCLGPLVIHALDARGGHRVVALRCSEPVFFWYWREGMAAPERREAEAVG</sequence>
<evidence type="ECO:0000313" key="4">
    <source>
        <dbReference type="EMBL" id="EDM77399.1"/>
    </source>
</evidence>
<evidence type="ECO:0000256" key="2">
    <source>
        <dbReference type="PIRSR" id="PIRSR600246-2"/>
    </source>
</evidence>
<feature type="active site" description="Nucleophile" evidence="1">
    <location>
        <position position="167"/>
    </location>
</feature>
<feature type="binding site" evidence="2">
    <location>
        <begin position="195"/>
        <end position="198"/>
    </location>
    <ligand>
        <name>substrate</name>
    </ligand>
</feature>
<keyword evidence="5" id="KW-1185">Reference proteome</keyword>
<dbReference type="CDD" id="cd04513">
    <property type="entry name" value="Glycosylasparaginase"/>
    <property type="match status" value="1"/>
</dbReference>
<dbReference type="PANTHER" id="PTHR10188">
    <property type="entry name" value="L-ASPARAGINASE"/>
    <property type="match status" value="1"/>
</dbReference>
<dbReference type="InterPro" id="IPR000246">
    <property type="entry name" value="Peptidase_T2"/>
</dbReference>
<protein>
    <submittedName>
        <fullName evidence="4">Asparaginase</fullName>
    </submittedName>
</protein>
<dbReference type="GO" id="GO:0016811">
    <property type="term" value="F:hydrolase activity, acting on carbon-nitrogen (but not peptide) bonds, in linear amides"/>
    <property type="evidence" value="ECO:0007669"/>
    <property type="project" value="UniProtKB-ARBA"/>
</dbReference>
<comment type="caution">
    <text evidence="4">The sequence shown here is derived from an EMBL/GenBank/DDBJ whole genome shotgun (WGS) entry which is preliminary data.</text>
</comment>
<gene>
    <name evidence="4" type="ORF">PPSIR1_37829</name>
</gene>
<dbReference type="EMBL" id="ABCS01000046">
    <property type="protein sequence ID" value="EDM77399.1"/>
    <property type="molecule type" value="Genomic_DNA"/>
</dbReference>
<feature type="site" description="Cleavage; by autolysis" evidence="3">
    <location>
        <begin position="166"/>
        <end position="167"/>
    </location>
</feature>
<evidence type="ECO:0000256" key="1">
    <source>
        <dbReference type="PIRSR" id="PIRSR600246-1"/>
    </source>
</evidence>
<organism evidence="4 5">
    <name type="scientific">Plesiocystis pacifica SIR-1</name>
    <dbReference type="NCBI Taxonomy" id="391625"/>
    <lineage>
        <taxon>Bacteria</taxon>
        <taxon>Pseudomonadati</taxon>
        <taxon>Myxococcota</taxon>
        <taxon>Polyangia</taxon>
        <taxon>Nannocystales</taxon>
        <taxon>Nannocystaceae</taxon>
        <taxon>Plesiocystis</taxon>
    </lineage>
</organism>
<name>A6G9K5_9BACT</name>
<dbReference type="Pfam" id="PF01112">
    <property type="entry name" value="Asparaginase_2"/>
    <property type="match status" value="1"/>
</dbReference>
<dbReference type="STRING" id="391625.PPSIR1_37829"/>
<dbReference type="eggNOG" id="COG1446">
    <property type="taxonomic scope" value="Bacteria"/>
</dbReference>
<evidence type="ECO:0000313" key="5">
    <source>
        <dbReference type="Proteomes" id="UP000005801"/>
    </source>
</evidence>
<dbReference type="PANTHER" id="PTHR10188:SF6">
    <property type="entry name" value="N(4)-(BETA-N-ACETYLGLUCOSAMINYL)-L-ASPARAGINASE"/>
    <property type="match status" value="1"/>
</dbReference>